<feature type="transmembrane region" description="Helical" evidence="2">
    <location>
        <begin position="209"/>
        <end position="236"/>
    </location>
</feature>
<dbReference type="GO" id="GO:0031505">
    <property type="term" value="P:fungal-type cell wall organization"/>
    <property type="evidence" value="ECO:0007669"/>
    <property type="project" value="TreeGrafter"/>
</dbReference>
<gene>
    <name evidence="3" type="ORF">N0V93_000201</name>
</gene>
<feature type="transmembrane region" description="Helical" evidence="2">
    <location>
        <begin position="257"/>
        <end position="277"/>
    </location>
</feature>
<dbReference type="InterPro" id="IPR052413">
    <property type="entry name" value="SUR7_domain"/>
</dbReference>
<dbReference type="AlphaFoldDB" id="A0A9W8Z1G7"/>
<keyword evidence="2" id="KW-0812">Transmembrane</keyword>
<evidence type="ECO:0000256" key="2">
    <source>
        <dbReference type="SAM" id="Phobius"/>
    </source>
</evidence>
<dbReference type="PANTHER" id="PTHR28019:SF2">
    <property type="entry name" value="CELL MEMBRANE PROTEIN YLR413W-RELATED"/>
    <property type="match status" value="1"/>
</dbReference>
<proteinExistence type="predicted"/>
<feature type="compositionally biased region" description="Polar residues" evidence="1">
    <location>
        <begin position="441"/>
        <end position="464"/>
    </location>
</feature>
<feature type="transmembrane region" description="Helical" evidence="2">
    <location>
        <begin position="180"/>
        <end position="203"/>
    </location>
</feature>
<evidence type="ECO:0008006" key="5">
    <source>
        <dbReference type="Google" id="ProtNLM"/>
    </source>
</evidence>
<protein>
    <recommendedName>
        <fullName evidence="5">Integral membrane protein</fullName>
    </recommendedName>
</protein>
<feature type="region of interest" description="Disordered" evidence="1">
    <location>
        <begin position="289"/>
        <end position="352"/>
    </location>
</feature>
<feature type="transmembrane region" description="Helical" evidence="2">
    <location>
        <begin position="49"/>
        <end position="68"/>
    </location>
</feature>
<keyword evidence="2" id="KW-1133">Transmembrane helix</keyword>
<dbReference type="Proteomes" id="UP001140453">
    <property type="component" value="Unassembled WGS sequence"/>
</dbReference>
<evidence type="ECO:0000313" key="4">
    <source>
        <dbReference type="Proteomes" id="UP001140453"/>
    </source>
</evidence>
<dbReference type="GO" id="GO:0005886">
    <property type="term" value="C:plasma membrane"/>
    <property type="evidence" value="ECO:0007669"/>
    <property type="project" value="InterPro"/>
</dbReference>
<dbReference type="PANTHER" id="PTHR28019">
    <property type="entry name" value="CELL MEMBRANE PROTEIN YLR413W-RELATED"/>
    <property type="match status" value="1"/>
</dbReference>
<dbReference type="Pfam" id="PF06687">
    <property type="entry name" value="SUR7"/>
    <property type="match status" value="1"/>
</dbReference>
<feature type="region of interest" description="Disordered" evidence="1">
    <location>
        <begin position="365"/>
        <end position="474"/>
    </location>
</feature>
<dbReference type="GO" id="GO:0051285">
    <property type="term" value="C:cell cortex of cell tip"/>
    <property type="evidence" value="ECO:0007669"/>
    <property type="project" value="TreeGrafter"/>
</dbReference>
<dbReference type="EMBL" id="JAPEVB010000001">
    <property type="protein sequence ID" value="KAJ4395985.1"/>
    <property type="molecule type" value="Genomic_DNA"/>
</dbReference>
<evidence type="ECO:0000256" key="1">
    <source>
        <dbReference type="SAM" id="MobiDB-lite"/>
    </source>
</evidence>
<sequence length="474" mass="52125">MGLPDRLRSLRRRNVKSPESTLDDASIFSQPPSYWYKLDLRRNTRARRIFALCACAAYLFSFIFLILVELGSTKGNKVLGDIYFFRLSLADIIPESVENAELINSIARGIGLHDFYQPGLWGYCEGYDDEGITFCSTPQSYYWFNIVKIILDELLAGATIALPSTLTEILNILELCSHIMFAFFLAGTILAFVMVFLSPVAIFSRWVSLPMAFISSVTFILILAATVIASVISFVFKYAATAQSTLNIHASVGTKMFVFMWISTGFAFIGFVLHAGMGCCCTSRRDLKTGKKPMRHSSMHRAMSQRSVRTNMSQTSGARSVTMVAGGPAGHSRSNSAFSFEQPTGGRSRSGTLLSMNALDQISEQPDADGVKRSNSQHGSNSSVSRSNTMRSTNNNNGKVSRSNTVKGDVSRSNTVKSTTGGRARSNTLRSIRFEDERPPSLSNESDTTAVDTPDGSKTGQTVKPTHWPLKEEE</sequence>
<feature type="compositionally biased region" description="Polar residues" evidence="1">
    <location>
        <begin position="304"/>
        <end position="319"/>
    </location>
</feature>
<feature type="transmembrane region" description="Helical" evidence="2">
    <location>
        <begin position="154"/>
        <end position="173"/>
    </location>
</feature>
<dbReference type="OrthoDB" id="2327445at2759"/>
<evidence type="ECO:0000313" key="3">
    <source>
        <dbReference type="EMBL" id="KAJ4395985.1"/>
    </source>
</evidence>
<keyword evidence="2" id="KW-0472">Membrane</keyword>
<name>A0A9W8Z1G7_9PEZI</name>
<organism evidence="3 4">
    <name type="scientific">Gnomoniopsis smithogilvyi</name>
    <dbReference type="NCBI Taxonomy" id="1191159"/>
    <lineage>
        <taxon>Eukaryota</taxon>
        <taxon>Fungi</taxon>
        <taxon>Dikarya</taxon>
        <taxon>Ascomycota</taxon>
        <taxon>Pezizomycotina</taxon>
        <taxon>Sordariomycetes</taxon>
        <taxon>Sordariomycetidae</taxon>
        <taxon>Diaporthales</taxon>
        <taxon>Gnomoniaceae</taxon>
        <taxon>Gnomoniopsis</taxon>
    </lineage>
</organism>
<accession>A0A9W8Z1G7</accession>
<feature type="compositionally biased region" description="Polar residues" evidence="1">
    <location>
        <begin position="332"/>
        <end position="352"/>
    </location>
</feature>
<dbReference type="InterPro" id="IPR009571">
    <property type="entry name" value="SUR7/Rim9-like_fungi"/>
</dbReference>
<reference evidence="3" key="1">
    <citation type="submission" date="2022-10" db="EMBL/GenBank/DDBJ databases">
        <title>Tapping the CABI collections for fungal endophytes: first genome assemblies for Collariella, Neodidymelliopsis, Ascochyta clinopodiicola, Didymella pomorum, Didymosphaeria variabile, Neocosmospora piperis and Neocucurbitaria cava.</title>
        <authorList>
            <person name="Hill R."/>
        </authorList>
    </citation>
    <scope>NUCLEOTIDE SEQUENCE</scope>
    <source>
        <strain evidence="3">IMI 355082</strain>
    </source>
</reference>
<feature type="compositionally biased region" description="Low complexity" evidence="1">
    <location>
        <begin position="373"/>
        <end position="397"/>
    </location>
</feature>
<keyword evidence="4" id="KW-1185">Reference proteome</keyword>
<feature type="compositionally biased region" description="Polar residues" evidence="1">
    <location>
        <begin position="398"/>
        <end position="430"/>
    </location>
</feature>
<comment type="caution">
    <text evidence="3">The sequence shown here is derived from an EMBL/GenBank/DDBJ whole genome shotgun (WGS) entry which is preliminary data.</text>
</comment>
<feature type="compositionally biased region" description="Basic residues" evidence="1">
    <location>
        <begin position="290"/>
        <end position="299"/>
    </location>
</feature>